<feature type="domain" description="Fumarylacetoacetase-like C-terminal" evidence="4">
    <location>
        <begin position="78"/>
        <end position="286"/>
    </location>
</feature>
<dbReference type="PANTHER" id="PTHR42796">
    <property type="entry name" value="FUMARYLACETOACETATE HYDROLASE DOMAIN-CONTAINING PROTEIN 2A-RELATED"/>
    <property type="match status" value="1"/>
</dbReference>
<evidence type="ECO:0000313" key="5">
    <source>
        <dbReference type="EMBL" id="MFD1056723.1"/>
    </source>
</evidence>
<proteinExistence type="inferred from homology"/>
<dbReference type="Gene3D" id="3.90.850.10">
    <property type="entry name" value="Fumarylacetoacetase-like, C-terminal domain"/>
    <property type="match status" value="1"/>
</dbReference>
<organism evidence="5 6">
    <name type="scientific">Terrabacter terrigena</name>
    <dbReference type="NCBI Taxonomy" id="574718"/>
    <lineage>
        <taxon>Bacteria</taxon>
        <taxon>Bacillati</taxon>
        <taxon>Actinomycetota</taxon>
        <taxon>Actinomycetes</taxon>
        <taxon>Micrococcales</taxon>
        <taxon>Intrasporangiaceae</taxon>
        <taxon>Terrabacter</taxon>
    </lineage>
</organism>
<dbReference type="InterPro" id="IPR036663">
    <property type="entry name" value="Fumarylacetoacetase_C_sf"/>
</dbReference>
<evidence type="ECO:0000313" key="6">
    <source>
        <dbReference type="Proteomes" id="UP001597046"/>
    </source>
</evidence>
<dbReference type="EMBL" id="JBHTKH010000024">
    <property type="protein sequence ID" value="MFD1056723.1"/>
    <property type="molecule type" value="Genomic_DNA"/>
</dbReference>
<dbReference type="RefSeq" id="WP_386054829.1">
    <property type="nucleotide sequence ID" value="NZ_JBHTKH010000024.1"/>
</dbReference>
<dbReference type="PANTHER" id="PTHR42796:SF4">
    <property type="entry name" value="FUMARYLACETOACETATE HYDROLASE DOMAIN-CONTAINING PROTEIN 2A"/>
    <property type="match status" value="1"/>
</dbReference>
<evidence type="ECO:0000256" key="1">
    <source>
        <dbReference type="ARBA" id="ARBA00010211"/>
    </source>
</evidence>
<dbReference type="SUPFAM" id="SSF56529">
    <property type="entry name" value="FAH"/>
    <property type="match status" value="1"/>
</dbReference>
<dbReference type="GO" id="GO:0016787">
    <property type="term" value="F:hydrolase activity"/>
    <property type="evidence" value="ECO:0007669"/>
    <property type="project" value="UniProtKB-KW"/>
</dbReference>
<comment type="caution">
    <text evidence="5">The sequence shown here is derived from an EMBL/GenBank/DDBJ whole genome shotgun (WGS) entry which is preliminary data.</text>
</comment>
<evidence type="ECO:0000259" key="4">
    <source>
        <dbReference type="Pfam" id="PF01557"/>
    </source>
</evidence>
<accession>A0ABW3N1B8</accession>
<evidence type="ECO:0000256" key="3">
    <source>
        <dbReference type="SAM" id="MobiDB-lite"/>
    </source>
</evidence>
<sequence length="309" mass="32200">MRLARVGRPSAERPVAEAPDGALLDLSPLTEDIDADFLERLTASGGAFVGEAMRAGALPPLATSAATRFGPPVARPGKVVGIGLNYRCHAAAIGAREPADPVVFLKASTSVCGPDDTVHLLPGSTTTDHEVELAVVVGRVLRRASTDEAIHAVAGYALADDLTDRTLQLGGAATWAPGKSADTYCPLGPWLVLPEAMPAPDGSGVRLTLTVNDERRQDGWTDHMVHDVATCLAHVSTLMTLEPGDVVITGTPAGVAMAAAEPRPYLRHGDVVRADGGALGRQRSPIAATRHTVGHETTTKESAAWLSTR</sequence>
<dbReference type="InterPro" id="IPR011234">
    <property type="entry name" value="Fumarylacetoacetase-like_C"/>
</dbReference>
<keyword evidence="5" id="KW-0378">Hydrolase</keyword>
<reference evidence="6" key="1">
    <citation type="journal article" date="2019" name="Int. J. Syst. Evol. Microbiol.">
        <title>The Global Catalogue of Microorganisms (GCM) 10K type strain sequencing project: providing services to taxonomists for standard genome sequencing and annotation.</title>
        <authorList>
            <consortium name="The Broad Institute Genomics Platform"/>
            <consortium name="The Broad Institute Genome Sequencing Center for Infectious Disease"/>
            <person name="Wu L."/>
            <person name="Ma J."/>
        </authorList>
    </citation>
    <scope>NUCLEOTIDE SEQUENCE [LARGE SCALE GENOMIC DNA]</scope>
    <source>
        <strain evidence="6">CCUG 57508</strain>
    </source>
</reference>
<dbReference type="Proteomes" id="UP001597046">
    <property type="component" value="Unassembled WGS sequence"/>
</dbReference>
<evidence type="ECO:0000256" key="2">
    <source>
        <dbReference type="ARBA" id="ARBA00022723"/>
    </source>
</evidence>
<name>A0ABW3N1B8_9MICO</name>
<comment type="similarity">
    <text evidence="1">Belongs to the FAH family.</text>
</comment>
<keyword evidence="6" id="KW-1185">Reference proteome</keyword>
<feature type="region of interest" description="Disordered" evidence="3">
    <location>
        <begin position="290"/>
        <end position="309"/>
    </location>
</feature>
<keyword evidence="2" id="KW-0479">Metal-binding</keyword>
<gene>
    <name evidence="5" type="ORF">ACFQ2V_20645</name>
</gene>
<dbReference type="InterPro" id="IPR051121">
    <property type="entry name" value="FAH"/>
</dbReference>
<dbReference type="Pfam" id="PF01557">
    <property type="entry name" value="FAA_hydrolase"/>
    <property type="match status" value="1"/>
</dbReference>
<protein>
    <submittedName>
        <fullName evidence="5">Fumarylacetoacetate hydrolase family protein</fullName>
    </submittedName>
</protein>